<name>A0AC35TV18_9BILA</name>
<sequence>MKEQRVYQCRRNLKNCPIKFGDNKKCRYCRLAKCKFLGMQWKRNSVASAVNELITSTPSESNSNCSQQMLGTPDYLLNNIVTTYKTDEGKDIVILEIPTNSQRTYKKIICESDAHFIKLKEILRSSQKKIPTHLPQDFAILQDMCYGINEFEQRLHYLKANEIIISNKLAIRNLPSYIDKATLNTAYFMLYSTEFCQLNNRDRAIVFNSFWSLLMSIERIYFSIKKFGSKSKESYILFDNKQAHDENFGTVVDSTITEEEANQIFDIFMPANKIMFENIYIPMKRLDVDLYEFGFMLAQMMWSLDDCTGLSEDAKRIGDAALISVSNDLHSYYTINKNENNYSYRLSEIMKICSHVHNYNRAKSEVAIAGRVFELFEKSQLYDEKMELKDPRMIFLMN</sequence>
<organism evidence="1 2">
    <name type="scientific">Rhabditophanes sp. KR3021</name>
    <dbReference type="NCBI Taxonomy" id="114890"/>
    <lineage>
        <taxon>Eukaryota</taxon>
        <taxon>Metazoa</taxon>
        <taxon>Ecdysozoa</taxon>
        <taxon>Nematoda</taxon>
        <taxon>Chromadorea</taxon>
        <taxon>Rhabditida</taxon>
        <taxon>Tylenchina</taxon>
        <taxon>Panagrolaimomorpha</taxon>
        <taxon>Strongyloidoidea</taxon>
        <taxon>Alloionematidae</taxon>
        <taxon>Rhabditophanes</taxon>
    </lineage>
</organism>
<evidence type="ECO:0000313" key="2">
    <source>
        <dbReference type="WBParaSite" id="RSKR_0000443800.1"/>
    </source>
</evidence>
<dbReference type="WBParaSite" id="RSKR_0000443800.1">
    <property type="protein sequence ID" value="RSKR_0000443800.1"/>
    <property type="gene ID" value="RSKR_0000443800"/>
</dbReference>
<dbReference type="Proteomes" id="UP000095286">
    <property type="component" value="Unplaced"/>
</dbReference>
<protein>
    <submittedName>
        <fullName evidence="2">NR LBD domain-containing protein</fullName>
    </submittedName>
</protein>
<reference evidence="2" key="1">
    <citation type="submission" date="2016-11" db="UniProtKB">
        <authorList>
            <consortium name="WormBaseParasite"/>
        </authorList>
    </citation>
    <scope>IDENTIFICATION</scope>
    <source>
        <strain evidence="2">KR3021</strain>
    </source>
</reference>
<accession>A0AC35TV18</accession>
<evidence type="ECO:0000313" key="1">
    <source>
        <dbReference type="Proteomes" id="UP000095286"/>
    </source>
</evidence>
<proteinExistence type="predicted"/>